<evidence type="ECO:0000313" key="1">
    <source>
        <dbReference type="EMBL" id="KAI3718031.1"/>
    </source>
</evidence>
<dbReference type="Proteomes" id="UP001056120">
    <property type="component" value="Linkage Group LG23"/>
</dbReference>
<protein>
    <submittedName>
        <fullName evidence="1">Uncharacterized protein</fullName>
    </submittedName>
</protein>
<organism evidence="1 2">
    <name type="scientific">Smallanthus sonchifolius</name>
    <dbReference type="NCBI Taxonomy" id="185202"/>
    <lineage>
        <taxon>Eukaryota</taxon>
        <taxon>Viridiplantae</taxon>
        <taxon>Streptophyta</taxon>
        <taxon>Embryophyta</taxon>
        <taxon>Tracheophyta</taxon>
        <taxon>Spermatophyta</taxon>
        <taxon>Magnoliopsida</taxon>
        <taxon>eudicotyledons</taxon>
        <taxon>Gunneridae</taxon>
        <taxon>Pentapetalae</taxon>
        <taxon>asterids</taxon>
        <taxon>campanulids</taxon>
        <taxon>Asterales</taxon>
        <taxon>Asteraceae</taxon>
        <taxon>Asteroideae</taxon>
        <taxon>Heliantheae alliance</taxon>
        <taxon>Millerieae</taxon>
        <taxon>Smallanthus</taxon>
    </lineage>
</organism>
<reference evidence="1 2" key="2">
    <citation type="journal article" date="2022" name="Mol. Ecol. Resour.">
        <title>The genomes of chicory, endive, great burdock and yacon provide insights into Asteraceae paleo-polyploidization history and plant inulin production.</title>
        <authorList>
            <person name="Fan W."/>
            <person name="Wang S."/>
            <person name="Wang H."/>
            <person name="Wang A."/>
            <person name="Jiang F."/>
            <person name="Liu H."/>
            <person name="Zhao H."/>
            <person name="Xu D."/>
            <person name="Zhang Y."/>
        </authorList>
    </citation>
    <scope>NUCLEOTIDE SEQUENCE [LARGE SCALE GENOMIC DNA]</scope>
    <source>
        <strain evidence="2">cv. Yunnan</strain>
        <tissue evidence="1">Leaves</tissue>
    </source>
</reference>
<gene>
    <name evidence="1" type="ORF">L1987_70018</name>
</gene>
<evidence type="ECO:0000313" key="2">
    <source>
        <dbReference type="Proteomes" id="UP001056120"/>
    </source>
</evidence>
<dbReference type="EMBL" id="CM042040">
    <property type="protein sequence ID" value="KAI3718031.1"/>
    <property type="molecule type" value="Genomic_DNA"/>
</dbReference>
<proteinExistence type="predicted"/>
<keyword evidence="2" id="KW-1185">Reference proteome</keyword>
<accession>A0ACB9B8D3</accession>
<name>A0ACB9B8D3_9ASTR</name>
<comment type="caution">
    <text evidence="1">The sequence shown here is derived from an EMBL/GenBank/DDBJ whole genome shotgun (WGS) entry which is preliminary data.</text>
</comment>
<reference evidence="2" key="1">
    <citation type="journal article" date="2022" name="Mol. Ecol. Resour.">
        <title>The genomes of chicory, endive, great burdock and yacon provide insights into Asteraceae palaeo-polyploidization history and plant inulin production.</title>
        <authorList>
            <person name="Fan W."/>
            <person name="Wang S."/>
            <person name="Wang H."/>
            <person name="Wang A."/>
            <person name="Jiang F."/>
            <person name="Liu H."/>
            <person name="Zhao H."/>
            <person name="Xu D."/>
            <person name="Zhang Y."/>
        </authorList>
    </citation>
    <scope>NUCLEOTIDE SEQUENCE [LARGE SCALE GENOMIC DNA]</scope>
    <source>
        <strain evidence="2">cv. Yunnan</strain>
    </source>
</reference>
<sequence>MVDQWRWSGDVEAVHPDPKTKKKPLVPVASEPEPLMSPYVLEVSGGSDIVATVMQFCNHRKTGLCVLFGWGSVANVTFRQPTTHVIFRGRFNLLSISVIILPPSSPVSTNSDFVGKFVCRLATQSTTMEENHEDGIRNSGPGDGAQLQLTTAELLWYGCRQHMGTDTTASSATCIALLEDA</sequence>